<keyword evidence="3" id="KW-0472">Membrane</keyword>
<dbReference type="NCBIfam" id="TIGR02532">
    <property type="entry name" value="IV_pilin_GFxxxE"/>
    <property type="match status" value="1"/>
</dbReference>
<evidence type="ECO:0000256" key="2">
    <source>
        <dbReference type="ARBA" id="ARBA00023287"/>
    </source>
</evidence>
<dbReference type="InterPro" id="IPR045584">
    <property type="entry name" value="Pilin-like"/>
</dbReference>
<dbReference type="RefSeq" id="WP_066232157.1">
    <property type="nucleotide sequence ID" value="NZ_JARTFQ010000007.1"/>
</dbReference>
<dbReference type="EMBL" id="JARTFS010000005">
    <property type="protein sequence ID" value="MED4401101.1"/>
    <property type="molecule type" value="Genomic_DNA"/>
</dbReference>
<gene>
    <name evidence="4" type="ORF">P9271_07105</name>
</gene>
<dbReference type="Proteomes" id="UP001342826">
    <property type="component" value="Unassembled WGS sequence"/>
</dbReference>
<keyword evidence="3" id="KW-0812">Transmembrane</keyword>
<evidence type="ECO:0000256" key="3">
    <source>
        <dbReference type="SAM" id="Phobius"/>
    </source>
</evidence>
<organism evidence="4 5">
    <name type="scientific">Metabacillus fastidiosus</name>
    <dbReference type="NCBI Taxonomy" id="1458"/>
    <lineage>
        <taxon>Bacteria</taxon>
        <taxon>Bacillati</taxon>
        <taxon>Bacillota</taxon>
        <taxon>Bacilli</taxon>
        <taxon>Bacillales</taxon>
        <taxon>Bacillaceae</taxon>
        <taxon>Metabacillus</taxon>
    </lineage>
</organism>
<evidence type="ECO:0000313" key="5">
    <source>
        <dbReference type="Proteomes" id="UP001342826"/>
    </source>
</evidence>
<reference evidence="4 5" key="1">
    <citation type="submission" date="2023-03" db="EMBL/GenBank/DDBJ databases">
        <title>Bacillus Genome Sequencing.</title>
        <authorList>
            <person name="Dunlap C."/>
        </authorList>
    </citation>
    <scope>NUCLEOTIDE SEQUENCE [LARGE SCALE GENOMIC DNA]</scope>
    <source>
        <strain evidence="4 5">NRS-1717</strain>
    </source>
</reference>
<protein>
    <submittedName>
        <fullName evidence="4">Type II secretion system protein</fullName>
    </submittedName>
</protein>
<dbReference type="Pfam" id="PF07963">
    <property type="entry name" value="N_methyl"/>
    <property type="match status" value="1"/>
</dbReference>
<evidence type="ECO:0000313" key="4">
    <source>
        <dbReference type="EMBL" id="MED4401101.1"/>
    </source>
</evidence>
<feature type="transmembrane region" description="Helical" evidence="3">
    <location>
        <begin position="12"/>
        <end position="34"/>
    </location>
</feature>
<evidence type="ECO:0000256" key="1">
    <source>
        <dbReference type="ARBA" id="ARBA00004241"/>
    </source>
</evidence>
<keyword evidence="2" id="KW-0178">Competence</keyword>
<keyword evidence="3" id="KW-1133">Transmembrane helix</keyword>
<keyword evidence="5" id="KW-1185">Reference proteome</keyword>
<dbReference type="GeneID" id="301142045"/>
<comment type="caution">
    <text evidence="4">The sequence shown here is derived from an EMBL/GenBank/DDBJ whole genome shotgun (WGS) entry which is preliminary data.</text>
</comment>
<dbReference type="InterPro" id="IPR012902">
    <property type="entry name" value="N_methyl_site"/>
</dbReference>
<comment type="subcellular location">
    <subcellularLocation>
        <location evidence="1">Cell surface</location>
    </subcellularLocation>
</comment>
<accession>A0ABU6NVN0</accession>
<dbReference type="PROSITE" id="PS00409">
    <property type="entry name" value="PROKAR_NTER_METHYL"/>
    <property type="match status" value="1"/>
</dbReference>
<sequence length="149" mass="17248">MKNEKGLTLVEVLVGLAILSIIMIILGGLLIDAFKNSERSEKITALQQEANTIMTELRDIHWKNEDYLIHFEEDSIKTEQTKIILNSEKYTYKFEKFDEEKDIYIEMPKEMTSKEMNNLSIKLIISYLDDSSIESYEIKTTLSRLGGSD</sequence>
<dbReference type="SUPFAM" id="SSF54523">
    <property type="entry name" value="Pili subunits"/>
    <property type="match status" value="1"/>
</dbReference>
<proteinExistence type="predicted"/>
<name>A0ABU6NVN0_9BACI</name>